<accession>A0A2L1GQP4</accession>
<evidence type="ECO:0000313" key="3">
    <source>
        <dbReference type="Proteomes" id="UP000239867"/>
    </source>
</evidence>
<reference evidence="2 3" key="1">
    <citation type="journal article" date="2018" name="MBio">
        <title>Insights into the evolution of host association through the isolation and characterization of a novel human periodontal pathobiont, Desulfobulbus oralis.</title>
        <authorList>
            <person name="Cross K.L."/>
            <person name="Chirania P."/>
            <person name="Xiong W."/>
            <person name="Beall C.J."/>
            <person name="Elkins J.G."/>
            <person name="Giannone R.J."/>
            <person name="Griffen A.L."/>
            <person name="Guss A.M."/>
            <person name="Hettich R.L."/>
            <person name="Joshi S.S."/>
            <person name="Mokrzan E.M."/>
            <person name="Martin R.K."/>
            <person name="Zhulin I.B."/>
            <person name="Leys E.J."/>
            <person name="Podar M."/>
        </authorList>
    </citation>
    <scope>NUCLEOTIDE SEQUENCE [LARGE SCALE GENOMIC DNA]</scope>
    <source>
        <strain evidence="2 3">ORNL</strain>
    </source>
</reference>
<gene>
    <name evidence="2" type="ORF">CAY53_11140</name>
</gene>
<dbReference type="InterPro" id="IPR046033">
    <property type="entry name" value="DUF5991"/>
</dbReference>
<protein>
    <submittedName>
        <fullName evidence="2">Uncharacterized protein</fullName>
    </submittedName>
</protein>
<dbReference type="RefSeq" id="WP_104937167.1">
    <property type="nucleotide sequence ID" value="NZ_CP021255.1"/>
</dbReference>
<sequence>MQKNRFLLACTATVAALLPLALAAPGLAATAPLMLLTQCEDAGDYKLTMSLQAERSLTLTEGTIDFARSTNGPAFKEVQRKSLKMGESYEFKTGIPETMPLVQICADPGGSMKKCWEPMWSQADDADGFPTMQTGFALATPLKKDWISGWLGRYQWTDKAGRQYALTLRRDACRPGAWMDAAGDDFLATFQGDRDRVAVYRVDVNNGHKPTERLFTLKREGGELTTEWAGMRPAGTDESGRFFAPAR</sequence>
<dbReference type="KEGG" id="deo:CAY53_11140"/>
<organism evidence="2 3">
    <name type="scientific">Desulfobulbus oralis</name>
    <dbReference type="NCBI Taxonomy" id="1986146"/>
    <lineage>
        <taxon>Bacteria</taxon>
        <taxon>Pseudomonadati</taxon>
        <taxon>Thermodesulfobacteriota</taxon>
        <taxon>Desulfobulbia</taxon>
        <taxon>Desulfobulbales</taxon>
        <taxon>Desulfobulbaceae</taxon>
        <taxon>Desulfobulbus</taxon>
    </lineage>
</organism>
<feature type="chain" id="PRO_5014766086" evidence="1">
    <location>
        <begin position="24"/>
        <end position="247"/>
    </location>
</feature>
<dbReference type="EMBL" id="CP021255">
    <property type="protein sequence ID" value="AVD71958.1"/>
    <property type="molecule type" value="Genomic_DNA"/>
</dbReference>
<keyword evidence="3" id="KW-1185">Reference proteome</keyword>
<dbReference type="Pfam" id="PF19453">
    <property type="entry name" value="DUF5991"/>
    <property type="match status" value="1"/>
</dbReference>
<evidence type="ECO:0000256" key="1">
    <source>
        <dbReference type="SAM" id="SignalP"/>
    </source>
</evidence>
<proteinExistence type="predicted"/>
<name>A0A2L1GQP4_9BACT</name>
<evidence type="ECO:0000313" key="2">
    <source>
        <dbReference type="EMBL" id="AVD71958.1"/>
    </source>
</evidence>
<dbReference type="AlphaFoldDB" id="A0A2L1GQP4"/>
<dbReference type="Proteomes" id="UP000239867">
    <property type="component" value="Chromosome"/>
</dbReference>
<feature type="signal peptide" evidence="1">
    <location>
        <begin position="1"/>
        <end position="23"/>
    </location>
</feature>
<keyword evidence="1" id="KW-0732">Signal</keyword>